<proteinExistence type="inferred from homology"/>
<keyword evidence="2" id="KW-0479">Metal-binding</keyword>
<dbReference type="EMBL" id="JARIHO010000003">
    <property type="protein sequence ID" value="KAJ7364697.1"/>
    <property type="molecule type" value="Genomic_DNA"/>
</dbReference>
<dbReference type="GO" id="GO:0016706">
    <property type="term" value="F:2-oxoglutarate-dependent dioxygenase activity"/>
    <property type="evidence" value="ECO:0007669"/>
    <property type="project" value="TreeGrafter"/>
</dbReference>
<evidence type="ECO:0000256" key="5">
    <source>
        <dbReference type="ARBA" id="ARBA00023004"/>
    </source>
</evidence>
<comment type="similarity">
    <text evidence="1">Belongs to the TfdA dioxygenase family.</text>
</comment>
<keyword evidence="3" id="KW-0223">Dioxygenase</keyword>
<dbReference type="Proteomes" id="UP001218218">
    <property type="component" value="Unassembled WGS sequence"/>
</dbReference>
<feature type="domain" description="TauD/TfdA-like" evidence="6">
    <location>
        <begin position="39"/>
        <end position="326"/>
    </location>
</feature>
<organism evidence="7 8">
    <name type="scientific">Mycena albidolilacea</name>
    <dbReference type="NCBI Taxonomy" id="1033008"/>
    <lineage>
        <taxon>Eukaryota</taxon>
        <taxon>Fungi</taxon>
        <taxon>Dikarya</taxon>
        <taxon>Basidiomycota</taxon>
        <taxon>Agaricomycotina</taxon>
        <taxon>Agaricomycetes</taxon>
        <taxon>Agaricomycetidae</taxon>
        <taxon>Agaricales</taxon>
        <taxon>Marasmiineae</taxon>
        <taxon>Mycenaceae</taxon>
        <taxon>Mycena</taxon>
    </lineage>
</organism>
<protein>
    <recommendedName>
        <fullName evidence="6">TauD/TfdA-like domain-containing protein</fullName>
    </recommendedName>
</protein>
<evidence type="ECO:0000256" key="1">
    <source>
        <dbReference type="ARBA" id="ARBA00005896"/>
    </source>
</evidence>
<sequence length="352" mass="38799">MLQRIRPRALSVTRTIRHFASISVIELPSISSIAQRDETPAIGTRFLDPTTAQLSKWLTDANSDNIIRELAILVARRGVVFFPEQDIRIDQQKTLARRMGELTGRPASSSLHKHPISAQTPELGKDVSVISSMGGISRAGLVDNSRASNGWHTDIPFEAVPADYSILKMLTIPEVGGDTLWASGYEAYDKLSPTFAKFLEGLTAIHSGEFFVPMAAQLGLPIQDNRGHPENSGSHLTAIHPVIRTHPLTGFKSLYVDKSFTTRIVELSAEESADVLAYLVRHISENHDLQVRHRWVANGVAIWDNRCALHTATNDYGSKPREGNRVVGIGEKPFFDPNSVSRREANALGVKL</sequence>
<dbReference type="InterPro" id="IPR003819">
    <property type="entry name" value="TauD/TfdA-like"/>
</dbReference>
<dbReference type="Pfam" id="PF02668">
    <property type="entry name" value="TauD"/>
    <property type="match status" value="1"/>
</dbReference>
<evidence type="ECO:0000256" key="4">
    <source>
        <dbReference type="ARBA" id="ARBA00023002"/>
    </source>
</evidence>
<name>A0AAD7APY3_9AGAR</name>
<comment type="caution">
    <text evidence="7">The sequence shown here is derived from an EMBL/GenBank/DDBJ whole genome shotgun (WGS) entry which is preliminary data.</text>
</comment>
<evidence type="ECO:0000313" key="8">
    <source>
        <dbReference type="Proteomes" id="UP001218218"/>
    </source>
</evidence>
<dbReference type="GO" id="GO:0005737">
    <property type="term" value="C:cytoplasm"/>
    <property type="evidence" value="ECO:0007669"/>
    <property type="project" value="TreeGrafter"/>
</dbReference>
<gene>
    <name evidence="7" type="ORF">DFH08DRAFT_1073304</name>
</gene>
<keyword evidence="4" id="KW-0560">Oxidoreductase</keyword>
<dbReference type="InterPro" id="IPR051323">
    <property type="entry name" value="AtsK-like"/>
</dbReference>
<evidence type="ECO:0000256" key="3">
    <source>
        <dbReference type="ARBA" id="ARBA00022964"/>
    </source>
</evidence>
<keyword evidence="5" id="KW-0408">Iron</keyword>
<dbReference type="GO" id="GO:0046872">
    <property type="term" value="F:metal ion binding"/>
    <property type="evidence" value="ECO:0007669"/>
    <property type="project" value="UniProtKB-KW"/>
</dbReference>
<accession>A0AAD7APY3</accession>
<dbReference type="SUPFAM" id="SSF51197">
    <property type="entry name" value="Clavaminate synthase-like"/>
    <property type="match status" value="1"/>
</dbReference>
<dbReference type="Gene3D" id="3.60.130.10">
    <property type="entry name" value="Clavaminate synthase-like"/>
    <property type="match status" value="1"/>
</dbReference>
<keyword evidence="8" id="KW-1185">Reference proteome</keyword>
<evidence type="ECO:0000313" key="7">
    <source>
        <dbReference type="EMBL" id="KAJ7364697.1"/>
    </source>
</evidence>
<dbReference type="AlphaFoldDB" id="A0AAD7APY3"/>
<dbReference type="PANTHER" id="PTHR30468">
    <property type="entry name" value="ALPHA-KETOGLUTARATE-DEPENDENT SULFONATE DIOXYGENASE"/>
    <property type="match status" value="1"/>
</dbReference>
<dbReference type="PANTHER" id="PTHR30468:SF10">
    <property type="entry name" value="TAUD_TFDA-LIKE DOMAIN-CONTAINING PROTEIN"/>
    <property type="match status" value="1"/>
</dbReference>
<evidence type="ECO:0000256" key="2">
    <source>
        <dbReference type="ARBA" id="ARBA00022723"/>
    </source>
</evidence>
<dbReference type="InterPro" id="IPR042098">
    <property type="entry name" value="TauD-like_sf"/>
</dbReference>
<reference evidence="7" key="1">
    <citation type="submission" date="2023-03" db="EMBL/GenBank/DDBJ databases">
        <title>Massive genome expansion in bonnet fungi (Mycena s.s.) driven by repeated elements and novel gene families across ecological guilds.</title>
        <authorList>
            <consortium name="Lawrence Berkeley National Laboratory"/>
            <person name="Harder C.B."/>
            <person name="Miyauchi S."/>
            <person name="Viragh M."/>
            <person name="Kuo A."/>
            <person name="Thoen E."/>
            <person name="Andreopoulos B."/>
            <person name="Lu D."/>
            <person name="Skrede I."/>
            <person name="Drula E."/>
            <person name="Henrissat B."/>
            <person name="Morin E."/>
            <person name="Kohler A."/>
            <person name="Barry K."/>
            <person name="LaButti K."/>
            <person name="Morin E."/>
            <person name="Salamov A."/>
            <person name="Lipzen A."/>
            <person name="Mereny Z."/>
            <person name="Hegedus B."/>
            <person name="Baldrian P."/>
            <person name="Stursova M."/>
            <person name="Weitz H."/>
            <person name="Taylor A."/>
            <person name="Grigoriev I.V."/>
            <person name="Nagy L.G."/>
            <person name="Martin F."/>
            <person name="Kauserud H."/>
        </authorList>
    </citation>
    <scope>NUCLEOTIDE SEQUENCE</scope>
    <source>
        <strain evidence="7">CBHHK002</strain>
    </source>
</reference>
<evidence type="ECO:0000259" key="6">
    <source>
        <dbReference type="Pfam" id="PF02668"/>
    </source>
</evidence>